<organism evidence="1">
    <name type="scientific">uncultured Caudovirales phage</name>
    <dbReference type="NCBI Taxonomy" id="2100421"/>
    <lineage>
        <taxon>Viruses</taxon>
        <taxon>Duplodnaviria</taxon>
        <taxon>Heunggongvirae</taxon>
        <taxon>Uroviricota</taxon>
        <taxon>Caudoviricetes</taxon>
        <taxon>Peduoviridae</taxon>
        <taxon>Maltschvirus</taxon>
        <taxon>Maltschvirus maltsch</taxon>
    </lineage>
</organism>
<dbReference type="EMBL" id="LR797523">
    <property type="protein sequence ID" value="CAB4222318.1"/>
    <property type="molecule type" value="Genomic_DNA"/>
</dbReference>
<name>A0A6J5T3Y6_9CAUD</name>
<protein>
    <submittedName>
        <fullName evidence="1">Uncharacterized protein</fullName>
    </submittedName>
</protein>
<gene>
    <name evidence="1" type="ORF">UFOVP1655_78</name>
</gene>
<accession>A0A6J5T3Y6</accession>
<dbReference type="Pfam" id="PF25188">
    <property type="entry name" value="Tad6"/>
    <property type="match status" value="1"/>
</dbReference>
<reference evidence="1" key="1">
    <citation type="submission" date="2020-05" db="EMBL/GenBank/DDBJ databases">
        <authorList>
            <person name="Chiriac C."/>
            <person name="Salcher M."/>
            <person name="Ghai R."/>
            <person name="Kavagutti S V."/>
        </authorList>
    </citation>
    <scope>NUCLEOTIDE SEQUENCE</scope>
</reference>
<proteinExistence type="predicted"/>
<evidence type="ECO:0000313" key="1">
    <source>
        <dbReference type="EMBL" id="CAB4222318.1"/>
    </source>
</evidence>
<sequence length="197" mass="22415">MTNEEYLDLVAYTGPSTIPEDADLIYYSKFDDSYITRVGMEDTITHLVSRGITEQLQHGIGFSPTAQKWYGWSHRAIYGFGVGSKVSRDDCAYSPTCKEDYIQESLKFWNIDDGIWRECESPDVTCTTSLVSLDDNYMQDGQLGFMLVSETKFKGADRDYTHNNFTPYPEKYGRGEWIAETLEDAKQMASDFSEGVS</sequence>
<dbReference type="InterPro" id="IPR057386">
    <property type="entry name" value="Tad6-like"/>
</dbReference>